<reference evidence="5 6" key="1">
    <citation type="submission" date="2020-12" db="EMBL/GenBank/DDBJ databases">
        <title>Brachybacterium sp. MASK1Z-5, whole genome shotgun sequence.</title>
        <authorList>
            <person name="Tuo L."/>
        </authorList>
    </citation>
    <scope>NUCLEOTIDE SEQUENCE [LARGE SCALE GENOMIC DNA]</scope>
    <source>
        <strain evidence="5 6">MASK1Z-5</strain>
    </source>
</reference>
<evidence type="ECO:0000313" key="5">
    <source>
        <dbReference type="EMBL" id="MBK0331557.1"/>
    </source>
</evidence>
<dbReference type="Pfam" id="PF03575">
    <property type="entry name" value="Peptidase_S51"/>
    <property type="match status" value="1"/>
</dbReference>
<keyword evidence="5" id="KW-0224">Dipeptidase</keyword>
<organism evidence="5 6">
    <name type="scientific">Brachybacterium halotolerans</name>
    <dbReference type="NCBI Taxonomy" id="2795215"/>
    <lineage>
        <taxon>Bacteria</taxon>
        <taxon>Bacillati</taxon>
        <taxon>Actinomycetota</taxon>
        <taxon>Actinomycetes</taxon>
        <taxon>Micrococcales</taxon>
        <taxon>Dermabacteraceae</taxon>
        <taxon>Brachybacterium</taxon>
    </lineage>
</organism>
<evidence type="ECO:0000256" key="1">
    <source>
        <dbReference type="ARBA" id="ARBA00006534"/>
    </source>
</evidence>
<evidence type="ECO:0000256" key="2">
    <source>
        <dbReference type="ARBA" id="ARBA00022670"/>
    </source>
</evidence>
<dbReference type="CDD" id="cd03146">
    <property type="entry name" value="GAT1_Peptidase_E"/>
    <property type="match status" value="1"/>
</dbReference>
<protein>
    <submittedName>
        <fullName evidence="5">Dipeptidase PepE</fullName>
        <ecNumber evidence="5">3.4.13.21</ecNumber>
    </submittedName>
</protein>
<proteinExistence type="inferred from homology"/>
<evidence type="ECO:0000256" key="4">
    <source>
        <dbReference type="ARBA" id="ARBA00022825"/>
    </source>
</evidence>
<dbReference type="Proteomes" id="UP000612352">
    <property type="component" value="Unassembled WGS sequence"/>
</dbReference>
<keyword evidence="2" id="KW-0645">Protease</keyword>
<dbReference type="GO" id="GO:0016805">
    <property type="term" value="F:dipeptidase activity"/>
    <property type="evidence" value="ECO:0007669"/>
    <property type="project" value="UniProtKB-KW"/>
</dbReference>
<dbReference type="SUPFAM" id="SSF52317">
    <property type="entry name" value="Class I glutamine amidotransferase-like"/>
    <property type="match status" value="1"/>
</dbReference>
<keyword evidence="3 5" id="KW-0378">Hydrolase</keyword>
<dbReference type="EC" id="3.4.13.21" evidence="5"/>
<dbReference type="InterPro" id="IPR029062">
    <property type="entry name" value="Class_I_gatase-like"/>
</dbReference>
<dbReference type="PANTHER" id="PTHR20842">
    <property type="entry name" value="PROTEASE S51 ALPHA-ASPARTYL DIPEPTIDASE"/>
    <property type="match status" value="1"/>
</dbReference>
<keyword evidence="6" id="KW-1185">Reference proteome</keyword>
<dbReference type="PANTHER" id="PTHR20842:SF0">
    <property type="entry name" value="ALPHA-ASPARTYL DIPEPTIDASE"/>
    <property type="match status" value="1"/>
</dbReference>
<gene>
    <name evidence="5" type="primary">pepE</name>
    <name evidence="5" type="ORF">I8D64_09090</name>
</gene>
<comment type="caution">
    <text evidence="5">The sequence shown here is derived from an EMBL/GenBank/DDBJ whole genome shotgun (WGS) entry which is preliminary data.</text>
</comment>
<dbReference type="EMBL" id="JAEDAJ010000004">
    <property type="protein sequence ID" value="MBK0331557.1"/>
    <property type="molecule type" value="Genomic_DNA"/>
</dbReference>
<dbReference type="NCBIfam" id="NF003642">
    <property type="entry name" value="PRK05282.1"/>
    <property type="match status" value="1"/>
</dbReference>
<evidence type="ECO:0000313" key="6">
    <source>
        <dbReference type="Proteomes" id="UP000612352"/>
    </source>
</evidence>
<dbReference type="InterPro" id="IPR005320">
    <property type="entry name" value="Peptidase_S51"/>
</dbReference>
<sequence>MHLLLLSNSTNHDSGYLAHAVDQVLEFLDGAPLTFVPFALADHEAYTQRVIDALAPHGVEVTGLHAAADPVEAVQRARAVFVGGGNTFRLLATLQRLALLEPLRERVRSDMPYMGASAGTNIAGGTIRTTNDMPIVQPSSFDALGLVPFQLNPHFIDADPASTHRGETREQRLAEFLEENDAAVLGLREGTWLRVDDERATIGGTAVGAAAPGPAVVFERGASPREVSGDISALLTRRSRLDVRPGGVTSR</sequence>
<name>A0ABS1BBL7_9MICO</name>
<evidence type="ECO:0000256" key="3">
    <source>
        <dbReference type="ARBA" id="ARBA00022801"/>
    </source>
</evidence>
<accession>A0ABS1BBL7</accession>
<dbReference type="Gene3D" id="3.40.50.880">
    <property type="match status" value="1"/>
</dbReference>
<comment type="similarity">
    <text evidence="1">Belongs to the peptidase S51 family.</text>
</comment>
<keyword evidence="4" id="KW-0720">Serine protease</keyword>